<sequence>MSWTNAWERLIPFLGFPLELRKTIYTTNAIESLNYQLRKIIKFHETIGGGDPWLLRGHPLSMGTALAPDLSTIRKSDDASSPTASSSAPEPCGAGRTAYWLGHDVAAIPPPTGITAPVT</sequence>
<accession>A0A1I5FVT4</accession>
<dbReference type="Pfam" id="PF00872">
    <property type="entry name" value="Transposase_mut"/>
    <property type="match status" value="1"/>
</dbReference>
<feature type="region of interest" description="Disordered" evidence="6">
    <location>
        <begin position="71"/>
        <end position="92"/>
    </location>
</feature>
<feature type="compositionally biased region" description="Low complexity" evidence="6">
    <location>
        <begin position="79"/>
        <end position="89"/>
    </location>
</feature>
<evidence type="ECO:0000256" key="5">
    <source>
        <dbReference type="ARBA" id="ARBA00023172"/>
    </source>
</evidence>
<protein>
    <submittedName>
        <fullName evidence="7">Transposase, Mutator family</fullName>
    </submittedName>
</protein>
<evidence type="ECO:0000256" key="2">
    <source>
        <dbReference type="ARBA" id="ARBA00010961"/>
    </source>
</evidence>
<dbReference type="GO" id="GO:0003677">
    <property type="term" value="F:DNA binding"/>
    <property type="evidence" value="ECO:0007669"/>
    <property type="project" value="UniProtKB-KW"/>
</dbReference>
<keyword evidence="3" id="KW-0815">Transposition</keyword>
<dbReference type="Proteomes" id="UP000199614">
    <property type="component" value="Unassembled WGS sequence"/>
</dbReference>
<evidence type="ECO:0000256" key="1">
    <source>
        <dbReference type="ARBA" id="ARBA00002190"/>
    </source>
</evidence>
<proteinExistence type="inferred from homology"/>
<reference evidence="7 8" key="1">
    <citation type="submission" date="2016-10" db="EMBL/GenBank/DDBJ databases">
        <authorList>
            <person name="de Groot N.N."/>
        </authorList>
    </citation>
    <scope>NUCLEOTIDE SEQUENCE [LARGE SCALE GENOMIC DNA]</scope>
    <source>
        <strain evidence="7 8">CGMCC 4.1877</strain>
    </source>
</reference>
<dbReference type="STRING" id="260086.SAMN05216207_104112"/>
<dbReference type="EMBL" id="FOUY01000041">
    <property type="protein sequence ID" value="SFO27914.1"/>
    <property type="molecule type" value="Genomic_DNA"/>
</dbReference>
<comment type="similarity">
    <text evidence="2">Belongs to the transposase mutator family.</text>
</comment>
<evidence type="ECO:0000256" key="3">
    <source>
        <dbReference type="ARBA" id="ARBA00022578"/>
    </source>
</evidence>
<comment type="function">
    <text evidence="1">Required for the transposition of the insertion element.</text>
</comment>
<evidence type="ECO:0000313" key="7">
    <source>
        <dbReference type="EMBL" id="SFO27914.1"/>
    </source>
</evidence>
<dbReference type="AlphaFoldDB" id="A0A1I5FVT4"/>
<gene>
    <name evidence="7" type="ORF">SAMN05216207_104112</name>
</gene>
<keyword evidence="5" id="KW-0233">DNA recombination</keyword>
<evidence type="ECO:0000256" key="4">
    <source>
        <dbReference type="ARBA" id="ARBA00023125"/>
    </source>
</evidence>
<dbReference type="GO" id="GO:0006313">
    <property type="term" value="P:DNA transposition"/>
    <property type="evidence" value="ECO:0007669"/>
    <property type="project" value="InterPro"/>
</dbReference>
<dbReference type="InterPro" id="IPR001207">
    <property type="entry name" value="Transposase_mutator"/>
</dbReference>
<evidence type="ECO:0000313" key="8">
    <source>
        <dbReference type="Proteomes" id="UP000199614"/>
    </source>
</evidence>
<organism evidence="7 8">
    <name type="scientific">Pseudonocardia ammonioxydans</name>
    <dbReference type="NCBI Taxonomy" id="260086"/>
    <lineage>
        <taxon>Bacteria</taxon>
        <taxon>Bacillati</taxon>
        <taxon>Actinomycetota</taxon>
        <taxon>Actinomycetes</taxon>
        <taxon>Pseudonocardiales</taxon>
        <taxon>Pseudonocardiaceae</taxon>
        <taxon>Pseudonocardia</taxon>
    </lineage>
</organism>
<dbReference type="GO" id="GO:0004803">
    <property type="term" value="F:transposase activity"/>
    <property type="evidence" value="ECO:0007669"/>
    <property type="project" value="InterPro"/>
</dbReference>
<name>A0A1I5FVT4_PSUAM</name>
<keyword evidence="4" id="KW-0238">DNA-binding</keyword>
<keyword evidence="8" id="KW-1185">Reference proteome</keyword>
<evidence type="ECO:0000256" key="6">
    <source>
        <dbReference type="SAM" id="MobiDB-lite"/>
    </source>
</evidence>